<dbReference type="SMART" id="SM00213">
    <property type="entry name" value="UBQ"/>
    <property type="match status" value="1"/>
</dbReference>
<reference evidence="2" key="1">
    <citation type="submission" date="2022-07" db="EMBL/GenBank/DDBJ databases">
        <title>Phylogenomic reconstructions and comparative analyses of Kickxellomycotina fungi.</title>
        <authorList>
            <person name="Reynolds N.K."/>
            <person name="Stajich J.E."/>
            <person name="Barry K."/>
            <person name="Grigoriev I.V."/>
            <person name="Crous P."/>
            <person name="Smith M.E."/>
        </authorList>
    </citation>
    <scope>NUCLEOTIDE SEQUENCE</scope>
    <source>
        <strain evidence="2">NRRL 1566</strain>
    </source>
</reference>
<protein>
    <recommendedName>
        <fullName evidence="1">Ubiquitin-like domain-containing protein</fullName>
    </recommendedName>
</protein>
<dbReference type="Pfam" id="PF00240">
    <property type="entry name" value="ubiquitin"/>
    <property type="match status" value="1"/>
</dbReference>
<evidence type="ECO:0000313" key="2">
    <source>
        <dbReference type="EMBL" id="KAJ2851327.1"/>
    </source>
</evidence>
<dbReference type="Gene3D" id="3.10.20.90">
    <property type="entry name" value="Phosphatidylinositol 3-kinase Catalytic Subunit, Chain A, domain 1"/>
    <property type="match status" value="1"/>
</dbReference>
<name>A0A9W8IA10_9FUNG</name>
<dbReference type="AlphaFoldDB" id="A0A9W8IA10"/>
<dbReference type="OrthoDB" id="428577at2759"/>
<accession>A0A9W8IA10</accession>
<organism evidence="2 3">
    <name type="scientific">Coemansia brasiliensis</name>
    <dbReference type="NCBI Taxonomy" id="2650707"/>
    <lineage>
        <taxon>Eukaryota</taxon>
        <taxon>Fungi</taxon>
        <taxon>Fungi incertae sedis</taxon>
        <taxon>Zoopagomycota</taxon>
        <taxon>Kickxellomycotina</taxon>
        <taxon>Kickxellomycetes</taxon>
        <taxon>Kickxellales</taxon>
        <taxon>Kickxellaceae</taxon>
        <taxon>Coemansia</taxon>
    </lineage>
</organism>
<dbReference type="EMBL" id="JANBUW010000014">
    <property type="protein sequence ID" value="KAJ2851327.1"/>
    <property type="molecule type" value="Genomic_DNA"/>
</dbReference>
<dbReference type="InterPro" id="IPR000626">
    <property type="entry name" value="Ubiquitin-like_dom"/>
</dbReference>
<gene>
    <name evidence="2" type="ORF">IWW36_001224</name>
</gene>
<proteinExistence type="predicted"/>
<sequence length="244" mass="26883">MAADTSFFDATLAQLSQLAIQRSLATDTTVPEGSRYPPQHFDFKMPAIRTSTLPSEEREDYFSLTFKTLKAPVRKFTLHTSSVRTVAQVKRHLSRVSNIPVSTMRLVLNGKGLVDGKLIGDYAIQKSSVVQIISKPAGATPSPVPEAEEMAVVEDSNPLLHALSHKEKNIALEQKAKEVQRSGYASDATSDGESHVEINSATKEQLQQKNSSFRNNLRKLIHDQFGNTQAGAVDRLLDNYFASI</sequence>
<feature type="domain" description="Ubiquitin-like" evidence="1">
    <location>
        <begin position="62"/>
        <end position="139"/>
    </location>
</feature>
<dbReference type="SUPFAM" id="SSF54236">
    <property type="entry name" value="Ubiquitin-like"/>
    <property type="match status" value="1"/>
</dbReference>
<evidence type="ECO:0000313" key="3">
    <source>
        <dbReference type="Proteomes" id="UP001139887"/>
    </source>
</evidence>
<dbReference type="PRINTS" id="PR00348">
    <property type="entry name" value="UBIQUITIN"/>
</dbReference>
<keyword evidence="3" id="KW-1185">Reference proteome</keyword>
<dbReference type="Proteomes" id="UP001139887">
    <property type="component" value="Unassembled WGS sequence"/>
</dbReference>
<dbReference type="InterPro" id="IPR029071">
    <property type="entry name" value="Ubiquitin-like_domsf"/>
</dbReference>
<evidence type="ECO:0000259" key="1">
    <source>
        <dbReference type="PROSITE" id="PS50053"/>
    </source>
</evidence>
<dbReference type="PROSITE" id="PS50053">
    <property type="entry name" value="UBIQUITIN_2"/>
    <property type="match status" value="1"/>
</dbReference>
<dbReference type="InterPro" id="IPR019956">
    <property type="entry name" value="Ubiquitin_dom"/>
</dbReference>
<comment type="caution">
    <text evidence="2">The sequence shown here is derived from an EMBL/GenBank/DDBJ whole genome shotgun (WGS) entry which is preliminary data.</text>
</comment>
<dbReference type="CDD" id="cd17039">
    <property type="entry name" value="Ubl_ubiquitin_like"/>
    <property type="match status" value="1"/>
</dbReference>